<sequence length="85" mass="9541">MQGLFREMIPIHEYTSQLQGFIILWEEYDKSCKSVSSEQTAWYTIEGIDMTNATDINRIEARGPTSTRGRHGSRPASHPVAAQAA</sequence>
<reference evidence="1 2" key="1">
    <citation type="journal article" date="2019" name="Nat. Med.">
        <title>A library of human gut bacterial isolates paired with longitudinal multiomics data enables mechanistic microbiome research.</title>
        <authorList>
            <person name="Poyet M."/>
            <person name="Groussin M."/>
            <person name="Gibbons S.M."/>
            <person name="Avila-Pacheco J."/>
            <person name="Jiang X."/>
            <person name="Kearney S.M."/>
            <person name="Perrotta A.R."/>
            <person name="Berdy B."/>
            <person name="Zhao S."/>
            <person name="Lieberman T.D."/>
            <person name="Swanson P.K."/>
            <person name="Smith M."/>
            <person name="Roesemann S."/>
            <person name="Alexander J.E."/>
            <person name="Rich S.A."/>
            <person name="Livny J."/>
            <person name="Vlamakis H."/>
            <person name="Clish C."/>
            <person name="Bullock K."/>
            <person name="Deik A."/>
            <person name="Scott J."/>
            <person name="Pierce K.A."/>
            <person name="Xavier R.J."/>
            <person name="Alm E.J."/>
        </authorList>
    </citation>
    <scope>NUCLEOTIDE SEQUENCE [LARGE SCALE GENOMIC DNA]</scope>
    <source>
        <strain evidence="1 2">BIOML-A62</strain>
    </source>
</reference>
<dbReference type="Proteomes" id="UP000487596">
    <property type="component" value="Unassembled WGS sequence"/>
</dbReference>
<protein>
    <submittedName>
        <fullName evidence="1">Uncharacterized protein</fullName>
    </submittedName>
</protein>
<proteinExistence type="predicted"/>
<comment type="caution">
    <text evidence="1">The sequence shown here is derived from an EMBL/GenBank/DDBJ whole genome shotgun (WGS) entry which is preliminary data.</text>
</comment>
<organism evidence="1 2">
    <name type="scientific">Bacteroides xylanisolvens</name>
    <dbReference type="NCBI Taxonomy" id="371601"/>
    <lineage>
        <taxon>Bacteria</taxon>
        <taxon>Pseudomonadati</taxon>
        <taxon>Bacteroidota</taxon>
        <taxon>Bacteroidia</taxon>
        <taxon>Bacteroidales</taxon>
        <taxon>Bacteroidaceae</taxon>
        <taxon>Bacteroides</taxon>
    </lineage>
</organism>
<dbReference type="EMBL" id="WDEH01000009">
    <property type="protein sequence ID" value="KAB6140113.1"/>
    <property type="molecule type" value="Genomic_DNA"/>
</dbReference>
<gene>
    <name evidence="1" type="ORF">GA424_07555</name>
</gene>
<dbReference type="RefSeq" id="WP_032841130.1">
    <property type="nucleotide sequence ID" value="NZ_CP042282.1"/>
</dbReference>
<name>A0A6A2RU08_9BACE</name>
<dbReference type="AlphaFoldDB" id="A0A6A2RU08"/>
<evidence type="ECO:0000313" key="2">
    <source>
        <dbReference type="Proteomes" id="UP000487596"/>
    </source>
</evidence>
<accession>A0A6A2RU08</accession>
<evidence type="ECO:0000313" key="1">
    <source>
        <dbReference type="EMBL" id="KAB6140113.1"/>
    </source>
</evidence>